<comment type="caution">
    <text evidence="1">The sequence shown here is derived from an EMBL/GenBank/DDBJ whole genome shotgun (WGS) entry which is preliminary data.</text>
</comment>
<accession>A0A350H971</accession>
<dbReference type="SUPFAM" id="SSF55729">
    <property type="entry name" value="Acyl-CoA N-acyltransferases (Nat)"/>
    <property type="match status" value="1"/>
</dbReference>
<dbReference type="PANTHER" id="PTHR41368:SF1">
    <property type="entry name" value="PROTEIN YGHO"/>
    <property type="match status" value="1"/>
</dbReference>
<sequence length="371" mass="43670">MHIEEVKTKRDLKEFVDFQYRHYKNHPYFVPPFYFDMINTLSAEKNPAFTFCKVKMFLAKDGKRTVGRIAGIINSKEIEIWKKSIGRFGWLEFIDDESVSKMLFDAYESWLKENNIKKSHGPMGFTDLDQEGMLIEGFDELGTLPMIYNYPYYQKHIERLGYTKDVDWVEYEVKVPESIPEKIERVNIFAMEKLELHVYQAKSAGDLKKFAKDIFRILNEAYANLYGFVQLTKEQTDVYTEQYFGFIDPDYVKIIMDKNDYPVGFGIAMPSLSRALQKSGGRLFPLGFIHILYAMKKPKYIDLYLVGVIKKYRDLGVNALLISEIVKSCIKNKIISAETSGELETNARIQSFWKYFERRQHKKRRCFIKEI</sequence>
<evidence type="ECO:0008006" key="3">
    <source>
        <dbReference type="Google" id="ProtNLM"/>
    </source>
</evidence>
<dbReference type="PANTHER" id="PTHR41368">
    <property type="entry name" value="PROTEIN YGHO"/>
    <property type="match status" value="1"/>
</dbReference>
<reference evidence="1 2" key="1">
    <citation type="journal article" date="2018" name="Nat. Biotechnol.">
        <title>A standardized bacterial taxonomy based on genome phylogeny substantially revises the tree of life.</title>
        <authorList>
            <person name="Parks D.H."/>
            <person name="Chuvochina M."/>
            <person name="Waite D.W."/>
            <person name="Rinke C."/>
            <person name="Skarshewski A."/>
            <person name="Chaumeil P.A."/>
            <person name="Hugenholtz P."/>
        </authorList>
    </citation>
    <scope>NUCLEOTIDE SEQUENCE [LARGE SCALE GENOMIC DNA]</scope>
    <source>
        <strain evidence="1">UBA9956</strain>
    </source>
</reference>
<dbReference type="InterPro" id="IPR016181">
    <property type="entry name" value="Acyl_CoA_acyltransferase"/>
</dbReference>
<evidence type="ECO:0000313" key="2">
    <source>
        <dbReference type="Proteomes" id="UP000264062"/>
    </source>
</evidence>
<dbReference type="AlphaFoldDB" id="A0A350H971"/>
<dbReference type="InterPro" id="IPR039968">
    <property type="entry name" value="BcerS-like"/>
</dbReference>
<gene>
    <name evidence="1" type="ORF">DCW38_02775</name>
</gene>
<name>A0A350H971_UNCW3</name>
<organism evidence="1 2">
    <name type="scientific">candidate division WOR-3 bacterium</name>
    <dbReference type="NCBI Taxonomy" id="2052148"/>
    <lineage>
        <taxon>Bacteria</taxon>
        <taxon>Bacteria division WOR-3</taxon>
    </lineage>
</organism>
<dbReference type="EMBL" id="DMZY01000084">
    <property type="protein sequence ID" value="HAV92087.1"/>
    <property type="molecule type" value="Genomic_DNA"/>
</dbReference>
<proteinExistence type="predicted"/>
<dbReference type="Proteomes" id="UP000264062">
    <property type="component" value="Unassembled WGS sequence"/>
</dbReference>
<protein>
    <recommendedName>
        <fullName evidence="3">N-acetyltransferase</fullName>
    </recommendedName>
</protein>
<evidence type="ECO:0000313" key="1">
    <source>
        <dbReference type="EMBL" id="HAV92087.1"/>
    </source>
</evidence>